<proteinExistence type="predicted"/>
<evidence type="ECO:0000313" key="2">
    <source>
        <dbReference type="Proteomes" id="UP000077315"/>
    </source>
</evidence>
<dbReference type="OrthoDB" id="3247418at2759"/>
<dbReference type="InParanoid" id="A0A162PRD2"/>
<sequence length="338" mass="38764">MIYHKNCDDISLISYIFGTFDPDEITLFFQCMILPPDYISLRKTIGKGFPYMKADEWKTSCLVYRPILLQGRLPGAYLDNWTAFTNACQYLAKPSISNEEIDEAHNFERFNGTIKNYSTNRRDRFENTYMRRYIEDTYKGDLVCSLLPSILPAYANILLDLSSASASASASANSGMPQFNLDAFINVADRNIDIIKQNEPLLPSAYPLALTDETGFSQSFVNNWIKKIALINLLGQVYQSSHGNMQRRSFIQACFCTDDEDDNVEYTGQIQYLFYMPTEGSDDMNGRIELKEFKFSESNFQNILPVHRLYKPVAVDNYRCEDGITRMGVVLLLRKIYA</sequence>
<evidence type="ECO:0000313" key="1">
    <source>
        <dbReference type="EMBL" id="OAD75287.1"/>
    </source>
</evidence>
<dbReference type="PANTHER" id="PTHR46579:SF2">
    <property type="entry name" value="C2H2-TYPE DOMAIN-CONTAINING PROTEIN"/>
    <property type="match status" value="1"/>
</dbReference>
<dbReference type="RefSeq" id="XP_018293327.1">
    <property type="nucleotide sequence ID" value="XM_018431009.1"/>
</dbReference>
<name>A0A162PRD2_PHYB8</name>
<keyword evidence="2" id="KW-1185">Reference proteome</keyword>
<protein>
    <submittedName>
        <fullName evidence="1">Uncharacterized protein</fullName>
    </submittedName>
</protein>
<dbReference type="AlphaFoldDB" id="A0A162PRD2"/>
<reference evidence="2" key="1">
    <citation type="submission" date="2015-06" db="EMBL/GenBank/DDBJ databases">
        <title>Expansion of signal transduction pathways in fungi by whole-genome duplication.</title>
        <authorList>
            <consortium name="DOE Joint Genome Institute"/>
            <person name="Corrochano L.M."/>
            <person name="Kuo A."/>
            <person name="Marcet-Houben M."/>
            <person name="Polaino S."/>
            <person name="Salamov A."/>
            <person name="Villalobos J.M."/>
            <person name="Alvarez M.I."/>
            <person name="Avalos J."/>
            <person name="Benito E.P."/>
            <person name="Benoit I."/>
            <person name="Burger G."/>
            <person name="Camino L.P."/>
            <person name="Canovas D."/>
            <person name="Cerda-Olmedo E."/>
            <person name="Cheng J.-F."/>
            <person name="Dominguez A."/>
            <person name="Elias M."/>
            <person name="Eslava A.P."/>
            <person name="Glaser F."/>
            <person name="Grimwood J."/>
            <person name="Gutierrez G."/>
            <person name="Heitman J."/>
            <person name="Henrissat B."/>
            <person name="Iturriaga E.A."/>
            <person name="Lang B.F."/>
            <person name="Lavin J.L."/>
            <person name="Lee S."/>
            <person name="Li W."/>
            <person name="Lindquist E."/>
            <person name="Lopez-Garcia S."/>
            <person name="Luque E.M."/>
            <person name="Marcos A.T."/>
            <person name="Martin J."/>
            <person name="McCluskey K."/>
            <person name="Medina H.R."/>
            <person name="Miralles-Duran A."/>
            <person name="Miyazaki A."/>
            <person name="Munoz-Torres E."/>
            <person name="Oguiza J.A."/>
            <person name="Ohm R."/>
            <person name="Olmedo M."/>
            <person name="Orejas M."/>
            <person name="Ortiz-Castellanos L."/>
            <person name="Pisabarro A.G."/>
            <person name="Rodriguez-Romero J."/>
            <person name="Ruiz-Herrera J."/>
            <person name="Ruiz-Vazquez R."/>
            <person name="Sanz C."/>
            <person name="Schackwitz W."/>
            <person name="Schmutz J."/>
            <person name="Shahriari M."/>
            <person name="Shelest E."/>
            <person name="Silva-Franco F."/>
            <person name="Soanes D."/>
            <person name="Syed K."/>
            <person name="Tagua V.G."/>
            <person name="Talbot N.J."/>
            <person name="Thon M."/>
            <person name="De vries R.P."/>
            <person name="Wiebenga A."/>
            <person name="Yadav J.S."/>
            <person name="Braun E.L."/>
            <person name="Baker S."/>
            <person name="Garre V."/>
            <person name="Horwitz B."/>
            <person name="Torres-Martinez S."/>
            <person name="Idnurm A."/>
            <person name="Herrera-Estrella A."/>
            <person name="Gabaldon T."/>
            <person name="Grigoriev I.V."/>
        </authorList>
    </citation>
    <scope>NUCLEOTIDE SEQUENCE [LARGE SCALE GENOMIC DNA]</scope>
    <source>
        <strain evidence="2">NRRL 1555(-)</strain>
    </source>
</reference>
<organism evidence="1 2">
    <name type="scientific">Phycomyces blakesleeanus (strain ATCC 8743b / DSM 1359 / FGSC 10004 / NBRC 33097 / NRRL 1555)</name>
    <dbReference type="NCBI Taxonomy" id="763407"/>
    <lineage>
        <taxon>Eukaryota</taxon>
        <taxon>Fungi</taxon>
        <taxon>Fungi incertae sedis</taxon>
        <taxon>Mucoromycota</taxon>
        <taxon>Mucoromycotina</taxon>
        <taxon>Mucoromycetes</taxon>
        <taxon>Mucorales</taxon>
        <taxon>Phycomycetaceae</taxon>
        <taxon>Phycomyces</taxon>
    </lineage>
</organism>
<dbReference type="PANTHER" id="PTHR46579">
    <property type="entry name" value="F5/8 TYPE C DOMAIN-CONTAINING PROTEIN-RELATED"/>
    <property type="match status" value="1"/>
</dbReference>
<dbReference type="VEuPathDB" id="FungiDB:PHYBLDRAFT_143544"/>
<gene>
    <name evidence="1" type="ORF">PHYBLDRAFT_143544</name>
</gene>
<dbReference type="EMBL" id="KV440977">
    <property type="protein sequence ID" value="OAD75287.1"/>
    <property type="molecule type" value="Genomic_DNA"/>
</dbReference>
<accession>A0A162PRD2</accession>
<dbReference type="Proteomes" id="UP000077315">
    <property type="component" value="Unassembled WGS sequence"/>
</dbReference>
<dbReference type="GeneID" id="28991915"/>